<dbReference type="GO" id="GO:0015031">
    <property type="term" value="P:protein transport"/>
    <property type="evidence" value="ECO:0007669"/>
    <property type="project" value="InterPro"/>
</dbReference>
<comment type="function">
    <text evidence="7">Involved in protein export. Acts as a chaperone by maintaining the newly synthesized protein in an open conformation. Functions as a peptidyl-prolyl cis-trans isomerase.</text>
</comment>
<dbReference type="AlphaFoldDB" id="A0AAV5KXK9"/>
<dbReference type="InterPro" id="IPR036611">
    <property type="entry name" value="Trigger_fac_ribosome-bd_sf"/>
</dbReference>
<comment type="caution">
    <text evidence="9">The sequence shown here is derived from an EMBL/GenBank/DDBJ whole genome shotgun (WGS) entry which is preliminary data.</text>
</comment>
<dbReference type="GO" id="GO:0043022">
    <property type="term" value="F:ribosome binding"/>
    <property type="evidence" value="ECO:0007669"/>
    <property type="project" value="TreeGrafter"/>
</dbReference>
<comment type="catalytic activity">
    <reaction evidence="1">
        <text>[protein]-peptidylproline (omega=180) = [protein]-peptidylproline (omega=0)</text>
        <dbReference type="Rhea" id="RHEA:16237"/>
        <dbReference type="Rhea" id="RHEA-COMP:10747"/>
        <dbReference type="Rhea" id="RHEA-COMP:10748"/>
        <dbReference type="ChEBI" id="CHEBI:83833"/>
        <dbReference type="ChEBI" id="CHEBI:83834"/>
        <dbReference type="EC" id="5.2.1.8"/>
    </reaction>
</comment>
<dbReference type="InterPro" id="IPR005215">
    <property type="entry name" value="Trig_fac"/>
</dbReference>
<dbReference type="Proteomes" id="UP001054252">
    <property type="component" value="Unassembled WGS sequence"/>
</dbReference>
<dbReference type="PANTHER" id="PTHR30560">
    <property type="entry name" value="TRIGGER FACTOR CHAPERONE AND PEPTIDYL-PROLYL CIS/TRANS ISOMERASE"/>
    <property type="match status" value="1"/>
</dbReference>
<accession>A0AAV5KXK9</accession>
<dbReference type="Pfam" id="PF05697">
    <property type="entry name" value="Trigger_N"/>
    <property type="match status" value="1"/>
</dbReference>
<organism evidence="9 10">
    <name type="scientific">Rubroshorea leprosula</name>
    <dbReference type="NCBI Taxonomy" id="152421"/>
    <lineage>
        <taxon>Eukaryota</taxon>
        <taxon>Viridiplantae</taxon>
        <taxon>Streptophyta</taxon>
        <taxon>Embryophyta</taxon>
        <taxon>Tracheophyta</taxon>
        <taxon>Spermatophyta</taxon>
        <taxon>Magnoliopsida</taxon>
        <taxon>eudicotyledons</taxon>
        <taxon>Gunneridae</taxon>
        <taxon>Pentapetalae</taxon>
        <taxon>rosids</taxon>
        <taxon>malvids</taxon>
        <taxon>Malvales</taxon>
        <taxon>Dipterocarpaceae</taxon>
        <taxon>Rubroshorea</taxon>
    </lineage>
</organism>
<reference evidence="9 10" key="1">
    <citation type="journal article" date="2021" name="Commun. Biol.">
        <title>The genome of Shorea leprosula (Dipterocarpaceae) highlights the ecological relevance of drought in aseasonal tropical rainforests.</title>
        <authorList>
            <person name="Ng K.K.S."/>
            <person name="Kobayashi M.J."/>
            <person name="Fawcett J.A."/>
            <person name="Hatakeyama M."/>
            <person name="Paape T."/>
            <person name="Ng C.H."/>
            <person name="Ang C.C."/>
            <person name="Tnah L.H."/>
            <person name="Lee C.T."/>
            <person name="Nishiyama T."/>
            <person name="Sese J."/>
            <person name="O'Brien M.J."/>
            <person name="Copetti D."/>
            <person name="Mohd Noor M.I."/>
            <person name="Ong R.C."/>
            <person name="Putra M."/>
            <person name="Sireger I.Z."/>
            <person name="Indrioko S."/>
            <person name="Kosugi Y."/>
            <person name="Izuno A."/>
            <person name="Isagi Y."/>
            <person name="Lee S.L."/>
            <person name="Shimizu K.K."/>
        </authorList>
    </citation>
    <scope>NUCLEOTIDE SEQUENCE [LARGE SCALE GENOMIC DNA]</scope>
    <source>
        <strain evidence="9">214</strain>
    </source>
</reference>
<evidence type="ECO:0000256" key="5">
    <source>
        <dbReference type="ARBA" id="ARBA00023186"/>
    </source>
</evidence>
<evidence type="ECO:0000256" key="7">
    <source>
        <dbReference type="ARBA" id="ARBA00024849"/>
    </source>
</evidence>
<dbReference type="GO" id="GO:0044183">
    <property type="term" value="F:protein folding chaperone"/>
    <property type="evidence" value="ECO:0007669"/>
    <property type="project" value="TreeGrafter"/>
</dbReference>
<evidence type="ECO:0000256" key="2">
    <source>
        <dbReference type="ARBA" id="ARBA00005464"/>
    </source>
</evidence>
<evidence type="ECO:0000256" key="1">
    <source>
        <dbReference type="ARBA" id="ARBA00000971"/>
    </source>
</evidence>
<dbReference type="InterPro" id="IPR008881">
    <property type="entry name" value="Trigger_fac_ribosome-bd_bac"/>
</dbReference>
<dbReference type="Gene3D" id="3.30.70.1050">
    <property type="entry name" value="Trigger factor ribosome-binding domain"/>
    <property type="match status" value="1"/>
</dbReference>
<keyword evidence="10" id="KW-1185">Reference proteome</keyword>
<dbReference type="FunFam" id="3.30.70.1050:FF:000004">
    <property type="entry name" value="Trigger factor"/>
    <property type="match status" value="1"/>
</dbReference>
<evidence type="ECO:0000313" key="10">
    <source>
        <dbReference type="Proteomes" id="UP001054252"/>
    </source>
</evidence>
<dbReference type="EC" id="5.2.1.8" evidence="3"/>
<protein>
    <recommendedName>
        <fullName evidence="3">peptidylprolyl isomerase</fullName>
        <ecNumber evidence="3">5.2.1.8</ecNumber>
    </recommendedName>
</protein>
<feature type="domain" description="Trigger factor ribosome-binding bacterial" evidence="8">
    <location>
        <begin position="64"/>
        <end position="183"/>
    </location>
</feature>
<gene>
    <name evidence="9" type="ORF">SLEP1_g38170</name>
</gene>
<comment type="similarity">
    <text evidence="2">Belongs to the FKBP-type PPIase family. Tig subfamily.</text>
</comment>
<evidence type="ECO:0000256" key="3">
    <source>
        <dbReference type="ARBA" id="ARBA00013194"/>
    </source>
</evidence>
<evidence type="ECO:0000256" key="4">
    <source>
        <dbReference type="ARBA" id="ARBA00023110"/>
    </source>
</evidence>
<proteinExistence type="inferred from homology"/>
<dbReference type="GO" id="GO:0043335">
    <property type="term" value="P:protein unfolding"/>
    <property type="evidence" value="ECO:0007669"/>
    <property type="project" value="TreeGrafter"/>
</dbReference>
<dbReference type="GO" id="GO:0003755">
    <property type="term" value="F:peptidyl-prolyl cis-trans isomerase activity"/>
    <property type="evidence" value="ECO:0007669"/>
    <property type="project" value="UniProtKB-KW"/>
</dbReference>
<sequence length="185" mass="20752">MENVFTPNIYYRRSCFFPAMRINAQKFWGSREGHINHQPICAVLSGVADVGVSSSQFEDFSVTNNGTNGGELKINVKVSGARTRAIFDDVFDKMVAEAQPIPGFRRVKGGQTPNIPRDILLEVLGPSNVYKQVIMKVINSTIAEYVEKGGLEVSRDIRVEQSYEDLEEMFEPDEKLSFDAVLQLQ</sequence>
<keyword evidence="4" id="KW-0697">Rotamase</keyword>
<keyword evidence="5" id="KW-0143">Chaperone</keyword>
<evidence type="ECO:0000313" key="9">
    <source>
        <dbReference type="EMBL" id="GKV29225.1"/>
    </source>
</evidence>
<dbReference type="EMBL" id="BPVZ01000082">
    <property type="protein sequence ID" value="GKV29225.1"/>
    <property type="molecule type" value="Genomic_DNA"/>
</dbReference>
<dbReference type="PANTHER" id="PTHR30560:SF5">
    <property type="entry name" value="OS09G0515400 PROTEIN"/>
    <property type="match status" value="1"/>
</dbReference>
<evidence type="ECO:0000256" key="6">
    <source>
        <dbReference type="ARBA" id="ARBA00023235"/>
    </source>
</evidence>
<dbReference type="GO" id="GO:0051083">
    <property type="term" value="P:'de novo' cotranslational protein folding"/>
    <property type="evidence" value="ECO:0007669"/>
    <property type="project" value="TreeGrafter"/>
</dbReference>
<dbReference type="SUPFAM" id="SSF102735">
    <property type="entry name" value="Trigger factor ribosome-binding domain"/>
    <property type="match status" value="1"/>
</dbReference>
<evidence type="ECO:0000259" key="8">
    <source>
        <dbReference type="Pfam" id="PF05697"/>
    </source>
</evidence>
<name>A0AAV5KXK9_9ROSI</name>
<keyword evidence="6" id="KW-0413">Isomerase</keyword>